<proteinExistence type="predicted"/>
<accession>A0ABZ2L5X2</accession>
<dbReference type="RefSeq" id="WP_394834234.1">
    <property type="nucleotide sequence ID" value="NZ_CP089929.1"/>
</dbReference>
<evidence type="ECO:0000313" key="4">
    <source>
        <dbReference type="EMBL" id="WXB04590.1"/>
    </source>
</evidence>
<evidence type="ECO:0000259" key="3">
    <source>
        <dbReference type="PROSITE" id="PS50075"/>
    </source>
</evidence>
<evidence type="ECO:0000256" key="2">
    <source>
        <dbReference type="ARBA" id="ARBA00022553"/>
    </source>
</evidence>
<name>A0ABZ2L5X2_9BACT</name>
<evidence type="ECO:0000256" key="1">
    <source>
        <dbReference type="ARBA" id="ARBA00022450"/>
    </source>
</evidence>
<dbReference type="Gene3D" id="1.10.1200.10">
    <property type="entry name" value="ACP-like"/>
    <property type="match status" value="1"/>
</dbReference>
<evidence type="ECO:0000313" key="5">
    <source>
        <dbReference type="Proteomes" id="UP001374803"/>
    </source>
</evidence>
<reference evidence="4" key="1">
    <citation type="submission" date="2021-12" db="EMBL/GenBank/DDBJ databases">
        <title>Discovery of the Pendulisporaceae a myxobacterial family with distinct sporulation behavior and unique specialized metabolism.</title>
        <authorList>
            <person name="Garcia R."/>
            <person name="Popoff A."/>
            <person name="Bader C.D."/>
            <person name="Loehr J."/>
            <person name="Walesch S."/>
            <person name="Walt C."/>
            <person name="Boldt J."/>
            <person name="Bunk B."/>
            <person name="Haeckl F.J.F.P.J."/>
            <person name="Gunesch A.P."/>
            <person name="Birkelbach J."/>
            <person name="Nuebel U."/>
            <person name="Pietschmann T."/>
            <person name="Bach T."/>
            <person name="Mueller R."/>
        </authorList>
    </citation>
    <scope>NUCLEOTIDE SEQUENCE</scope>
    <source>
        <strain evidence="4">MSr11367</strain>
    </source>
</reference>
<organism evidence="4 5">
    <name type="scientific">Pendulispora rubella</name>
    <dbReference type="NCBI Taxonomy" id="2741070"/>
    <lineage>
        <taxon>Bacteria</taxon>
        <taxon>Pseudomonadati</taxon>
        <taxon>Myxococcota</taxon>
        <taxon>Myxococcia</taxon>
        <taxon>Myxococcales</taxon>
        <taxon>Sorangiineae</taxon>
        <taxon>Pendulisporaceae</taxon>
        <taxon>Pendulispora</taxon>
    </lineage>
</organism>
<dbReference type="Proteomes" id="UP001374803">
    <property type="component" value="Chromosome"/>
</dbReference>
<protein>
    <submittedName>
        <fullName evidence="4">Acyl carrier protein</fullName>
    </submittedName>
</protein>
<dbReference type="InterPro" id="IPR009081">
    <property type="entry name" value="PP-bd_ACP"/>
</dbReference>
<dbReference type="PROSITE" id="PS00012">
    <property type="entry name" value="PHOSPHOPANTETHEINE"/>
    <property type="match status" value="1"/>
</dbReference>
<keyword evidence="1" id="KW-0596">Phosphopantetheine</keyword>
<keyword evidence="5" id="KW-1185">Reference proteome</keyword>
<gene>
    <name evidence="4" type="ORF">LVJ94_47825</name>
</gene>
<dbReference type="InterPro" id="IPR006162">
    <property type="entry name" value="Ppantetheine_attach_site"/>
</dbReference>
<dbReference type="Pfam" id="PF00550">
    <property type="entry name" value="PP-binding"/>
    <property type="match status" value="1"/>
</dbReference>
<dbReference type="PROSITE" id="PS50075">
    <property type="entry name" value="CARRIER"/>
    <property type="match status" value="1"/>
</dbReference>
<sequence>MTQLADLSQTIRESIKLYLGVELASDDQHFFAEAGVDSLAFLNVVSAIERKYAIKFSNEALPDYDTCARLARAASDLLERKGP</sequence>
<feature type="domain" description="Carrier" evidence="3">
    <location>
        <begin position="2"/>
        <end position="78"/>
    </location>
</feature>
<dbReference type="SUPFAM" id="SSF47336">
    <property type="entry name" value="ACP-like"/>
    <property type="match status" value="1"/>
</dbReference>
<dbReference type="EMBL" id="CP089983">
    <property type="protein sequence ID" value="WXB04590.1"/>
    <property type="molecule type" value="Genomic_DNA"/>
</dbReference>
<keyword evidence="2" id="KW-0597">Phosphoprotein</keyword>
<dbReference type="InterPro" id="IPR036736">
    <property type="entry name" value="ACP-like_sf"/>
</dbReference>